<dbReference type="InterPro" id="IPR014729">
    <property type="entry name" value="Rossmann-like_a/b/a_fold"/>
</dbReference>
<sequence length="320" mass="35456">KTFRTVQVQILYVIDKMSGKLIAYRSFCGARVLFAQPRRQLGRTFCSSGCSKNGVKNGDVRNDASRSLPDVIWGLAYHEPSAETNRMHGDLLEQYRSLDAIVVLAGGQTGPESIPVWVERRLDTALSLQRLQGKACPILSLGGGTPHKSPYLDTAGFVVHESTACARYLMQQGADSAMLLKEVSSYDTVGNAYFSLTIHAVPAGWRRLAVVTSDFHMPRTAALFASMYGLAGTELYGDPHRFQLLFVAASDEGIFEPDVLKIRRDKEDASRVAWLRTAEGFTSLRDLHTWLYGTHLCYSVSRQHEFGAQTITDPKLLASY</sequence>
<keyword evidence="3" id="KW-1185">Reference proteome</keyword>
<accession>A0A8J4FCZ0</accession>
<organism evidence="2 3">
    <name type="scientific">Volvox reticuliferus</name>
    <dbReference type="NCBI Taxonomy" id="1737510"/>
    <lineage>
        <taxon>Eukaryota</taxon>
        <taxon>Viridiplantae</taxon>
        <taxon>Chlorophyta</taxon>
        <taxon>core chlorophytes</taxon>
        <taxon>Chlorophyceae</taxon>
        <taxon>CS clade</taxon>
        <taxon>Chlamydomonadales</taxon>
        <taxon>Volvocaceae</taxon>
        <taxon>Volvox</taxon>
    </lineage>
</organism>
<dbReference type="PANTHER" id="PTHR30336:SF20">
    <property type="entry name" value="DUF218 DOMAIN-CONTAINING PROTEIN"/>
    <property type="match status" value="1"/>
</dbReference>
<reference evidence="2" key="1">
    <citation type="journal article" date="2021" name="Proc. Natl. Acad. Sci. U.S.A.">
        <title>Three genomes in the algal genus Volvox reveal the fate of a haploid sex-determining region after a transition to homothallism.</title>
        <authorList>
            <person name="Yamamoto K."/>
            <person name="Hamaji T."/>
            <person name="Kawai-Toyooka H."/>
            <person name="Matsuzaki R."/>
            <person name="Takahashi F."/>
            <person name="Nishimura Y."/>
            <person name="Kawachi M."/>
            <person name="Noguchi H."/>
            <person name="Minakuchi Y."/>
            <person name="Umen J.G."/>
            <person name="Toyoda A."/>
            <person name="Nozaki H."/>
        </authorList>
    </citation>
    <scope>NUCLEOTIDE SEQUENCE</scope>
    <source>
        <strain evidence="2">NIES-3786</strain>
    </source>
</reference>
<evidence type="ECO:0000313" key="2">
    <source>
        <dbReference type="EMBL" id="GIL71105.1"/>
    </source>
</evidence>
<protein>
    <recommendedName>
        <fullName evidence="1">DUF218 domain-containing protein</fullName>
    </recommendedName>
</protein>
<dbReference type="GO" id="GO:0005886">
    <property type="term" value="C:plasma membrane"/>
    <property type="evidence" value="ECO:0007669"/>
    <property type="project" value="TreeGrafter"/>
</dbReference>
<dbReference type="Proteomes" id="UP000747110">
    <property type="component" value="Unassembled WGS sequence"/>
</dbReference>
<dbReference type="Pfam" id="PF02698">
    <property type="entry name" value="DUF218"/>
    <property type="match status" value="1"/>
</dbReference>
<evidence type="ECO:0000259" key="1">
    <source>
        <dbReference type="Pfam" id="PF02698"/>
    </source>
</evidence>
<dbReference type="CDD" id="cd06259">
    <property type="entry name" value="YdcF-like"/>
    <property type="match status" value="1"/>
</dbReference>
<evidence type="ECO:0000313" key="3">
    <source>
        <dbReference type="Proteomes" id="UP000747110"/>
    </source>
</evidence>
<feature type="non-terminal residue" evidence="2">
    <location>
        <position position="1"/>
    </location>
</feature>
<dbReference type="PANTHER" id="PTHR30336">
    <property type="entry name" value="INNER MEMBRANE PROTEIN, PROBABLE PERMEASE"/>
    <property type="match status" value="1"/>
</dbReference>
<feature type="domain" description="DUF218" evidence="1">
    <location>
        <begin position="99"/>
        <end position="229"/>
    </location>
</feature>
<dbReference type="Gene3D" id="3.40.50.620">
    <property type="entry name" value="HUPs"/>
    <property type="match status" value="1"/>
</dbReference>
<dbReference type="OrthoDB" id="10055554at2759"/>
<proteinExistence type="predicted"/>
<gene>
    <name evidence="2" type="ORF">Vretifemale_1735</name>
</gene>
<name>A0A8J4FCZ0_9CHLO</name>
<dbReference type="AlphaFoldDB" id="A0A8J4FCZ0"/>
<dbReference type="InterPro" id="IPR003848">
    <property type="entry name" value="DUF218"/>
</dbReference>
<dbReference type="InterPro" id="IPR051599">
    <property type="entry name" value="Cell_Envelope_Assoc"/>
</dbReference>
<comment type="caution">
    <text evidence="2">The sequence shown here is derived from an EMBL/GenBank/DDBJ whole genome shotgun (WGS) entry which is preliminary data.</text>
</comment>
<dbReference type="EMBL" id="BNCP01000002">
    <property type="protein sequence ID" value="GIL71105.1"/>
    <property type="molecule type" value="Genomic_DNA"/>
</dbReference>